<reference evidence="2" key="1">
    <citation type="journal article" date="2016" name="Nat. Biotechnol.">
        <title>Sequencing wild and cultivated cassava and related species reveals extensive interspecific hybridization and genetic diversity.</title>
        <authorList>
            <person name="Bredeson J.V."/>
            <person name="Lyons J.B."/>
            <person name="Prochnik S.E."/>
            <person name="Wu G.A."/>
            <person name="Ha C.M."/>
            <person name="Edsinger-Gonzales E."/>
            <person name="Grimwood J."/>
            <person name="Schmutz J."/>
            <person name="Rabbi I.Y."/>
            <person name="Egesi C."/>
            <person name="Nauluvula P."/>
            <person name="Lebot V."/>
            <person name="Ndunguru J."/>
            <person name="Mkamilo G."/>
            <person name="Bart R.S."/>
            <person name="Setter T.L."/>
            <person name="Gleadow R.M."/>
            <person name="Kulakow P."/>
            <person name="Ferguson M.E."/>
            <person name="Rounsley S."/>
            <person name="Rokhsar D.S."/>
        </authorList>
    </citation>
    <scope>NUCLEOTIDE SEQUENCE [LARGE SCALE GENOMIC DNA]</scope>
    <source>
        <strain evidence="2">cv. AM560-2</strain>
    </source>
</reference>
<proteinExistence type="predicted"/>
<sequence>MSMLISAISLLSFLLLCSVTCSVGKKIHHCALSCGNLQNISYPFGIVGYPSNCGDPSYLFECENNKTVLRLFAGKYYVQEINRSNKTIRLVDADLQQGNCSSLPLSPFTNDNFIYYSYHSYQLPASSVKITYMKCENSVDSTLFVQTHPCVDGVYSNNKKHSYSYVVFGDLEFLEIPNLCRVDLAVTVSSIKCHDKNCSYLDVFKGLLNGFELSWSEMYCKECKSKFMKRGYCIFNDDYSKFLECSNHLLWNFIYGAFIHLPLILAIRCFCGIPCLATFFIIRWRRRHLSMYDEV</sequence>
<accession>A0ACB7FZN5</accession>
<keyword evidence="2" id="KW-1185">Reference proteome</keyword>
<comment type="caution">
    <text evidence="1">The sequence shown here is derived from an EMBL/GenBank/DDBJ whole genome shotgun (WGS) entry which is preliminary data.</text>
</comment>
<organism evidence="1 2">
    <name type="scientific">Manihot esculenta</name>
    <name type="common">Cassava</name>
    <name type="synonym">Jatropha manihot</name>
    <dbReference type="NCBI Taxonomy" id="3983"/>
    <lineage>
        <taxon>Eukaryota</taxon>
        <taxon>Viridiplantae</taxon>
        <taxon>Streptophyta</taxon>
        <taxon>Embryophyta</taxon>
        <taxon>Tracheophyta</taxon>
        <taxon>Spermatophyta</taxon>
        <taxon>Magnoliopsida</taxon>
        <taxon>eudicotyledons</taxon>
        <taxon>Gunneridae</taxon>
        <taxon>Pentapetalae</taxon>
        <taxon>rosids</taxon>
        <taxon>fabids</taxon>
        <taxon>Malpighiales</taxon>
        <taxon>Euphorbiaceae</taxon>
        <taxon>Crotonoideae</taxon>
        <taxon>Manihoteae</taxon>
        <taxon>Manihot</taxon>
    </lineage>
</organism>
<evidence type="ECO:0000313" key="1">
    <source>
        <dbReference type="EMBL" id="KAG8633447.1"/>
    </source>
</evidence>
<name>A0ACB7FZN5_MANES</name>
<evidence type="ECO:0000313" key="2">
    <source>
        <dbReference type="Proteomes" id="UP000091857"/>
    </source>
</evidence>
<gene>
    <name evidence="1" type="ORF">MANES_18G105616v8</name>
</gene>
<dbReference type="Proteomes" id="UP000091857">
    <property type="component" value="Chromosome 18"/>
</dbReference>
<dbReference type="EMBL" id="CM004404">
    <property type="protein sequence ID" value="KAG8633447.1"/>
    <property type="molecule type" value="Genomic_DNA"/>
</dbReference>
<protein>
    <submittedName>
        <fullName evidence="1">Uncharacterized protein</fullName>
    </submittedName>
</protein>